<feature type="transmembrane region" description="Helical" evidence="7">
    <location>
        <begin position="316"/>
        <end position="341"/>
    </location>
</feature>
<keyword evidence="5 7" id="KW-0472">Membrane</keyword>
<comment type="caution">
    <text evidence="10">The sequence shown here is derived from an EMBL/GenBank/DDBJ whole genome shotgun (WGS) entry which is preliminary data.</text>
</comment>
<name>A0A5C7FC00_9BACT</name>
<dbReference type="Pfam" id="PF12704">
    <property type="entry name" value="MacB_PCD"/>
    <property type="match status" value="1"/>
</dbReference>
<feature type="transmembrane region" description="Helical" evidence="7">
    <location>
        <begin position="364"/>
        <end position="390"/>
    </location>
</feature>
<dbReference type="AlphaFoldDB" id="A0A5C7FC00"/>
<dbReference type="InterPro" id="IPR003838">
    <property type="entry name" value="ABC3_permease_C"/>
</dbReference>
<evidence type="ECO:0000256" key="5">
    <source>
        <dbReference type="ARBA" id="ARBA00023136"/>
    </source>
</evidence>
<protein>
    <submittedName>
        <fullName evidence="10">FtsX-like permease family protein</fullName>
    </submittedName>
</protein>
<dbReference type="GO" id="GO:0005886">
    <property type="term" value="C:plasma membrane"/>
    <property type="evidence" value="ECO:0007669"/>
    <property type="project" value="UniProtKB-SubCell"/>
</dbReference>
<dbReference type="Proteomes" id="UP000321907">
    <property type="component" value="Unassembled WGS sequence"/>
</dbReference>
<sequence>MQKLFFNFQLALEGVAANRLRAFLTALGIVFGVAAVIAMLAIGTGARETILAQMRLIGANNIVVTSLTEAADDEEAEEAQSAGQDKNTKKWSPGLTLGDVRAITSILPGVTATSPEIVLPTTIIRDGKIGKSRAVGVTNAFFELNNLGLERGTMFHSLHQQRGDPVCIIGQDILRKYFSAGNPIGQRIKCGNTWMRIIGVLERRIAKDEQLENLGIRDYNQDVYVPLQTALIRFKDRSYAHLTNIGRSNNNQKAENYHQLDRLVIRVNKSEELLATSNVIARVLKRRHQGVLDYEMAVPEKMLEAQQQTQDTFNKVLAFIAGISLLVGGIGIMNIMLASVLERTKEIGTRRSLGATQQDIVQQFLLEAIFISLLGGISGIIVGVGAAQFIAANYDIPTEVSLWSVLLSFGVASVIGLVFGLFPAQRAAKLDPIKALRSD</sequence>
<evidence type="ECO:0000259" key="8">
    <source>
        <dbReference type="Pfam" id="PF02687"/>
    </source>
</evidence>
<dbReference type="RefSeq" id="WP_147931682.1">
    <property type="nucleotide sequence ID" value="NZ_VOXD01000025.1"/>
</dbReference>
<dbReference type="PANTHER" id="PTHR30572:SF4">
    <property type="entry name" value="ABC TRANSPORTER PERMEASE YTRF"/>
    <property type="match status" value="1"/>
</dbReference>
<feature type="domain" description="ABC3 transporter permease C-terminal" evidence="8">
    <location>
        <begin position="319"/>
        <end position="432"/>
    </location>
</feature>
<dbReference type="OrthoDB" id="9770036at2"/>
<dbReference type="InterPro" id="IPR025857">
    <property type="entry name" value="MacB_PCD"/>
</dbReference>
<gene>
    <name evidence="10" type="ORF">FUA23_15575</name>
</gene>
<proteinExistence type="inferred from homology"/>
<evidence type="ECO:0000256" key="1">
    <source>
        <dbReference type="ARBA" id="ARBA00004651"/>
    </source>
</evidence>
<keyword evidence="2" id="KW-1003">Cell membrane</keyword>
<evidence type="ECO:0000313" key="11">
    <source>
        <dbReference type="Proteomes" id="UP000321907"/>
    </source>
</evidence>
<keyword evidence="4 7" id="KW-1133">Transmembrane helix</keyword>
<comment type="subcellular location">
    <subcellularLocation>
        <location evidence="1">Cell membrane</location>
        <topology evidence="1">Multi-pass membrane protein</topology>
    </subcellularLocation>
</comment>
<evidence type="ECO:0000256" key="4">
    <source>
        <dbReference type="ARBA" id="ARBA00022989"/>
    </source>
</evidence>
<evidence type="ECO:0000259" key="9">
    <source>
        <dbReference type="Pfam" id="PF12704"/>
    </source>
</evidence>
<dbReference type="PANTHER" id="PTHR30572">
    <property type="entry name" value="MEMBRANE COMPONENT OF TRANSPORTER-RELATED"/>
    <property type="match status" value="1"/>
</dbReference>
<dbReference type="GO" id="GO:0022857">
    <property type="term" value="F:transmembrane transporter activity"/>
    <property type="evidence" value="ECO:0007669"/>
    <property type="project" value="TreeGrafter"/>
</dbReference>
<keyword evidence="11" id="KW-1185">Reference proteome</keyword>
<evidence type="ECO:0000256" key="3">
    <source>
        <dbReference type="ARBA" id="ARBA00022692"/>
    </source>
</evidence>
<accession>A0A5C7FC00</accession>
<feature type="transmembrane region" description="Helical" evidence="7">
    <location>
        <begin position="20"/>
        <end position="42"/>
    </location>
</feature>
<dbReference type="EMBL" id="VOXD01000025">
    <property type="protein sequence ID" value="TXF88229.1"/>
    <property type="molecule type" value="Genomic_DNA"/>
</dbReference>
<keyword evidence="3 7" id="KW-0812">Transmembrane</keyword>
<comment type="similarity">
    <text evidence="6">Belongs to the ABC-4 integral membrane protein family.</text>
</comment>
<feature type="domain" description="MacB-like periplasmic core" evidence="9">
    <location>
        <begin position="23"/>
        <end position="237"/>
    </location>
</feature>
<reference evidence="10 11" key="1">
    <citation type="submission" date="2019-08" db="EMBL/GenBank/DDBJ databases">
        <title>Lewinella sp. strain SSH13 Genome sequencing and assembly.</title>
        <authorList>
            <person name="Kim I."/>
        </authorList>
    </citation>
    <scope>NUCLEOTIDE SEQUENCE [LARGE SCALE GENOMIC DNA]</scope>
    <source>
        <strain evidence="10 11">SSH13</strain>
    </source>
</reference>
<dbReference type="Pfam" id="PF02687">
    <property type="entry name" value="FtsX"/>
    <property type="match status" value="1"/>
</dbReference>
<evidence type="ECO:0000313" key="10">
    <source>
        <dbReference type="EMBL" id="TXF88229.1"/>
    </source>
</evidence>
<organism evidence="10 11">
    <name type="scientific">Neolewinella aurantiaca</name>
    <dbReference type="NCBI Taxonomy" id="2602767"/>
    <lineage>
        <taxon>Bacteria</taxon>
        <taxon>Pseudomonadati</taxon>
        <taxon>Bacteroidota</taxon>
        <taxon>Saprospiria</taxon>
        <taxon>Saprospirales</taxon>
        <taxon>Lewinellaceae</taxon>
        <taxon>Neolewinella</taxon>
    </lineage>
</organism>
<evidence type="ECO:0000256" key="7">
    <source>
        <dbReference type="SAM" id="Phobius"/>
    </source>
</evidence>
<dbReference type="InterPro" id="IPR050250">
    <property type="entry name" value="Macrolide_Exporter_MacB"/>
</dbReference>
<evidence type="ECO:0000256" key="6">
    <source>
        <dbReference type="ARBA" id="ARBA00038076"/>
    </source>
</evidence>
<feature type="transmembrane region" description="Helical" evidence="7">
    <location>
        <begin position="402"/>
        <end position="424"/>
    </location>
</feature>
<evidence type="ECO:0000256" key="2">
    <source>
        <dbReference type="ARBA" id="ARBA00022475"/>
    </source>
</evidence>